<keyword evidence="4" id="KW-1185">Reference proteome</keyword>
<evidence type="ECO:0000259" key="2">
    <source>
        <dbReference type="Pfam" id="PF22036"/>
    </source>
</evidence>
<evidence type="ECO:0000256" key="1">
    <source>
        <dbReference type="SAM" id="SignalP"/>
    </source>
</evidence>
<feature type="chain" id="PRO_5018692846" description="MoaF-like domain-containing protein" evidence="1">
    <location>
        <begin position="21"/>
        <end position="136"/>
    </location>
</feature>
<accession>A0A3S0J870</accession>
<sequence>MKKLASILFIIIAFTSQSWAQEKKPEHLLDGTSMNYYYSNGGAIHFEIYQGMLKYEWVAGPRKGHKNKDLAYSSRKIGHKMYIVSWLEESHPDYTTLIFNFDNNVMYSSGIFRFGTPKQFTRFDGGIIEELTLVEK</sequence>
<dbReference type="InterPro" id="IPR053892">
    <property type="entry name" value="MoaF-like"/>
</dbReference>
<feature type="signal peptide" evidence="1">
    <location>
        <begin position="1"/>
        <end position="20"/>
    </location>
</feature>
<dbReference type="Pfam" id="PF22036">
    <property type="entry name" value="MoaF_like"/>
    <property type="match status" value="1"/>
</dbReference>
<dbReference type="OrthoDB" id="1451052at2"/>
<evidence type="ECO:0000313" key="4">
    <source>
        <dbReference type="Proteomes" id="UP000267448"/>
    </source>
</evidence>
<dbReference type="AlphaFoldDB" id="A0A3S0J870"/>
<gene>
    <name evidence="3" type="ORF">EKG38_04140</name>
</gene>
<dbReference type="RefSeq" id="WP_126518955.1">
    <property type="nucleotide sequence ID" value="NZ_RXNU01000002.1"/>
</dbReference>
<proteinExistence type="predicted"/>
<feature type="domain" description="MoaF-like" evidence="2">
    <location>
        <begin position="50"/>
        <end position="111"/>
    </location>
</feature>
<organism evidence="3 4">
    <name type="scientific">Shewanella canadensis</name>
    <dbReference type="NCBI Taxonomy" id="271096"/>
    <lineage>
        <taxon>Bacteria</taxon>
        <taxon>Pseudomonadati</taxon>
        <taxon>Pseudomonadota</taxon>
        <taxon>Gammaproteobacteria</taxon>
        <taxon>Alteromonadales</taxon>
        <taxon>Shewanellaceae</taxon>
        <taxon>Shewanella</taxon>
    </lineage>
</organism>
<evidence type="ECO:0000313" key="3">
    <source>
        <dbReference type="EMBL" id="RTR39951.1"/>
    </source>
</evidence>
<dbReference type="InterPro" id="IPR012674">
    <property type="entry name" value="Calycin"/>
</dbReference>
<keyword evidence="1" id="KW-0732">Signal</keyword>
<dbReference type="EMBL" id="RXNU01000002">
    <property type="protein sequence ID" value="RTR39951.1"/>
    <property type="molecule type" value="Genomic_DNA"/>
</dbReference>
<comment type="caution">
    <text evidence="3">The sequence shown here is derived from an EMBL/GenBank/DDBJ whole genome shotgun (WGS) entry which is preliminary data.</text>
</comment>
<dbReference type="Gene3D" id="2.40.128.20">
    <property type="match status" value="1"/>
</dbReference>
<name>A0A3S0J870_9GAMM</name>
<protein>
    <recommendedName>
        <fullName evidence="2">MoaF-like domain-containing protein</fullName>
    </recommendedName>
</protein>
<dbReference type="Proteomes" id="UP000267448">
    <property type="component" value="Unassembled WGS sequence"/>
</dbReference>
<reference evidence="3 4" key="1">
    <citation type="submission" date="2018-12" db="EMBL/GenBank/DDBJ databases">
        <authorList>
            <person name="Yu L."/>
        </authorList>
    </citation>
    <scope>NUCLEOTIDE SEQUENCE [LARGE SCALE GENOMIC DNA]</scope>
    <source>
        <strain evidence="3 4">HAW-EB2</strain>
    </source>
</reference>